<reference evidence="2 3" key="1">
    <citation type="submission" date="2018-03" db="EMBL/GenBank/DDBJ databases">
        <title>Whole genome sequencing of Histamine producing bacteria.</title>
        <authorList>
            <person name="Butler K."/>
        </authorList>
    </citation>
    <scope>NUCLEOTIDE SEQUENCE [LARGE SCALE GENOMIC DNA]</scope>
    <source>
        <strain evidence="2 3">DSM 19138</strain>
    </source>
</reference>
<dbReference type="RefSeq" id="WP_107297786.1">
    <property type="nucleotide sequence ID" value="NZ_PYMB01000002.1"/>
</dbReference>
<name>A0A2T3NHP1_9GAMM</name>
<evidence type="ECO:0000256" key="1">
    <source>
        <dbReference type="SAM" id="Coils"/>
    </source>
</evidence>
<evidence type="ECO:0000313" key="3">
    <source>
        <dbReference type="Proteomes" id="UP000241346"/>
    </source>
</evidence>
<evidence type="ECO:0008006" key="4">
    <source>
        <dbReference type="Google" id="ProtNLM"/>
    </source>
</evidence>
<dbReference type="EMBL" id="PYMB01000002">
    <property type="protein sequence ID" value="PSW14546.1"/>
    <property type="molecule type" value="Genomic_DNA"/>
</dbReference>
<comment type="caution">
    <text evidence="2">The sequence shown here is derived from an EMBL/GenBank/DDBJ whole genome shotgun (WGS) entry which is preliminary data.</text>
</comment>
<dbReference type="Proteomes" id="UP000241346">
    <property type="component" value="Unassembled WGS sequence"/>
</dbReference>
<keyword evidence="1" id="KW-0175">Coiled coil</keyword>
<proteinExistence type="predicted"/>
<sequence length="150" mass="17063">MMIFNSSLTTTCLQLVEQIPKLKLSLKAKEDQLSELMIEQQALEAQHSNCEQEIEAMISHSSDNTEKSETDAFKSLLRHSWRLKQAIDKCHTSALRLRQQITRLEKRIETVLILKANAMKALKLGGGDQRLQNGLDVMLAKNQLLLGQYD</sequence>
<gene>
    <name evidence="2" type="ORF">C9J01_08970</name>
</gene>
<protein>
    <recommendedName>
        <fullName evidence="4">Flagellar export protein FliJ</fullName>
    </recommendedName>
</protein>
<dbReference type="AlphaFoldDB" id="A0A2T3NHP1"/>
<accession>A0A2T3NHP1</accession>
<feature type="coiled-coil region" evidence="1">
    <location>
        <begin position="26"/>
        <end position="53"/>
    </location>
</feature>
<evidence type="ECO:0000313" key="2">
    <source>
        <dbReference type="EMBL" id="PSW14546.1"/>
    </source>
</evidence>
<organism evidence="2 3">
    <name type="scientific">Photobacterium rosenbergii</name>
    <dbReference type="NCBI Taxonomy" id="294936"/>
    <lineage>
        <taxon>Bacteria</taxon>
        <taxon>Pseudomonadati</taxon>
        <taxon>Pseudomonadota</taxon>
        <taxon>Gammaproteobacteria</taxon>
        <taxon>Vibrionales</taxon>
        <taxon>Vibrionaceae</taxon>
        <taxon>Photobacterium</taxon>
    </lineage>
</organism>